<name>V8QWI9_9BURK</name>
<organism evidence="3 4">
    <name type="scientific">Advenella kashmirensis W13003</name>
    <dbReference type="NCBI Taxonomy" id="1424334"/>
    <lineage>
        <taxon>Bacteria</taxon>
        <taxon>Pseudomonadati</taxon>
        <taxon>Pseudomonadota</taxon>
        <taxon>Betaproteobacteria</taxon>
        <taxon>Burkholderiales</taxon>
        <taxon>Alcaligenaceae</taxon>
    </lineage>
</organism>
<dbReference type="PANTHER" id="PTHR42928:SF5">
    <property type="entry name" value="BLR1237 PROTEIN"/>
    <property type="match status" value="1"/>
</dbReference>
<dbReference type="CDD" id="cd07012">
    <property type="entry name" value="PBP2_Bug_TTT"/>
    <property type="match status" value="1"/>
</dbReference>
<dbReference type="STRING" id="1424334.W822_00360"/>
<dbReference type="Proteomes" id="UP000018733">
    <property type="component" value="Unassembled WGS sequence"/>
</dbReference>
<accession>V8QWI9</accession>
<dbReference type="eggNOG" id="COG3181">
    <property type="taxonomic scope" value="Bacteria"/>
</dbReference>
<feature type="signal peptide" evidence="2">
    <location>
        <begin position="1"/>
        <end position="36"/>
    </location>
</feature>
<dbReference type="HOGENOM" id="CLU_045683_1_1_4"/>
<dbReference type="PANTHER" id="PTHR42928">
    <property type="entry name" value="TRICARBOXYLATE-BINDING PROTEIN"/>
    <property type="match status" value="1"/>
</dbReference>
<dbReference type="PATRIC" id="fig|1424334.3.peg.73"/>
<evidence type="ECO:0000313" key="3">
    <source>
        <dbReference type="EMBL" id="ETF03713.1"/>
    </source>
</evidence>
<comment type="similarity">
    <text evidence="1">Belongs to the UPF0065 (bug) family.</text>
</comment>
<dbReference type="SUPFAM" id="SSF53850">
    <property type="entry name" value="Periplasmic binding protein-like II"/>
    <property type="match status" value="1"/>
</dbReference>
<dbReference type="AlphaFoldDB" id="V8QWI9"/>
<dbReference type="RefSeq" id="WP_024003145.1">
    <property type="nucleotide sequence ID" value="NZ_KI650979.1"/>
</dbReference>
<feature type="chain" id="PRO_5004771936" evidence="2">
    <location>
        <begin position="37"/>
        <end position="335"/>
    </location>
</feature>
<dbReference type="EMBL" id="AYXT01000001">
    <property type="protein sequence ID" value="ETF03713.1"/>
    <property type="molecule type" value="Genomic_DNA"/>
</dbReference>
<dbReference type="PIRSF" id="PIRSF017082">
    <property type="entry name" value="YflP"/>
    <property type="match status" value="1"/>
</dbReference>
<dbReference type="InterPro" id="IPR005064">
    <property type="entry name" value="BUG"/>
</dbReference>
<reference evidence="3 4" key="1">
    <citation type="journal article" date="2014" name="Genome Announc.">
        <title>Draft Genome Sequence of Advenella kashmirensis Strain W13003, a Polycyclic Aromatic Hydrocarbon-Degrading Bacterium.</title>
        <authorList>
            <person name="Wang X."/>
            <person name="Jin D."/>
            <person name="Zhou L."/>
            <person name="Wu L."/>
            <person name="An W."/>
            <person name="Zhao L."/>
        </authorList>
    </citation>
    <scope>NUCLEOTIDE SEQUENCE [LARGE SCALE GENOMIC DNA]</scope>
    <source>
        <strain evidence="3 4">W13003</strain>
    </source>
</reference>
<sequence length="335" mass="35004">MTTKGNYILSTPPPAVRRLKFAMLALALATSSQVLAQYPERPITMIVPFPPGGVADTVARPVADAMSKELGKSVVIENKGGAGGAIGIGASAHAKPDGYTILFSLSSISILPEADKILGRAPAYQLDQFKPIARITADPTVLVVREDAPWKTAKEFIEAAKKNPQSITYGSSGLYGTMHVPMEILAHAAGISMSHIPYTGAGPAVAGLLGNHVQALATGPASVIGQVKAGKVRALAHWGDKPIASMPEVPSLKSLGYDATFIQWSGIFVPASTPAQAIDRLKSGVDKLAADPAFAKTIGNTGSPLDYLSADAFADYWKKDAESMAATVQKMGKIE</sequence>
<dbReference type="InterPro" id="IPR042100">
    <property type="entry name" value="Bug_dom1"/>
</dbReference>
<evidence type="ECO:0000256" key="1">
    <source>
        <dbReference type="ARBA" id="ARBA00006987"/>
    </source>
</evidence>
<protein>
    <submittedName>
        <fullName evidence="3">Tat pathway signal protein</fullName>
    </submittedName>
</protein>
<evidence type="ECO:0000256" key="2">
    <source>
        <dbReference type="SAM" id="SignalP"/>
    </source>
</evidence>
<keyword evidence="2" id="KW-0732">Signal</keyword>
<comment type="caution">
    <text evidence="3">The sequence shown here is derived from an EMBL/GenBank/DDBJ whole genome shotgun (WGS) entry which is preliminary data.</text>
</comment>
<evidence type="ECO:0000313" key="4">
    <source>
        <dbReference type="Proteomes" id="UP000018733"/>
    </source>
</evidence>
<proteinExistence type="inferred from homology"/>
<dbReference type="Gene3D" id="3.40.190.10">
    <property type="entry name" value="Periplasmic binding protein-like II"/>
    <property type="match status" value="1"/>
</dbReference>
<dbReference type="Gene3D" id="3.40.190.150">
    <property type="entry name" value="Bordetella uptake gene, domain 1"/>
    <property type="match status" value="1"/>
</dbReference>
<dbReference type="Pfam" id="PF03401">
    <property type="entry name" value="TctC"/>
    <property type="match status" value="1"/>
</dbReference>
<keyword evidence="4" id="KW-1185">Reference proteome</keyword>
<gene>
    <name evidence="3" type="ORF">W822_00360</name>
</gene>